<dbReference type="EMBL" id="CM056744">
    <property type="protein sequence ID" value="KAJ8665889.1"/>
    <property type="molecule type" value="Genomic_DNA"/>
</dbReference>
<comment type="caution">
    <text evidence="1">The sequence shown here is derived from an EMBL/GenBank/DDBJ whole genome shotgun (WGS) entry which is preliminary data.</text>
</comment>
<accession>A0ACC2N3X0</accession>
<protein>
    <submittedName>
        <fullName evidence="1">Uncharacterized protein</fullName>
    </submittedName>
</protein>
<proteinExistence type="predicted"/>
<gene>
    <name evidence="1" type="ORF">QAD02_007551</name>
</gene>
<reference evidence="1" key="1">
    <citation type="submission" date="2023-04" db="EMBL/GenBank/DDBJ databases">
        <title>A chromosome-level genome assembly of the parasitoid wasp Eretmocerus hayati.</title>
        <authorList>
            <person name="Zhong Y."/>
            <person name="Liu S."/>
            <person name="Liu Y."/>
        </authorList>
    </citation>
    <scope>NUCLEOTIDE SEQUENCE</scope>
    <source>
        <strain evidence="1">ZJU_SS_LIU_2023</strain>
    </source>
</reference>
<evidence type="ECO:0000313" key="1">
    <source>
        <dbReference type="EMBL" id="KAJ8665889.1"/>
    </source>
</evidence>
<sequence>MGPRSDAAIDYLVMNSEGKEGIEEMKVGHRMKSDHLPLGMRIGEMQKRHEMNKEVQKWDTEVVEEYRVNLRRDSRVTDWISLVHKIKEAISKEEGMIGKMNSQKWWDEGC</sequence>
<dbReference type="Proteomes" id="UP001239111">
    <property type="component" value="Chromosome 4"/>
</dbReference>
<keyword evidence="2" id="KW-1185">Reference proteome</keyword>
<evidence type="ECO:0000313" key="2">
    <source>
        <dbReference type="Proteomes" id="UP001239111"/>
    </source>
</evidence>
<organism evidence="1 2">
    <name type="scientific">Eretmocerus hayati</name>
    <dbReference type="NCBI Taxonomy" id="131215"/>
    <lineage>
        <taxon>Eukaryota</taxon>
        <taxon>Metazoa</taxon>
        <taxon>Ecdysozoa</taxon>
        <taxon>Arthropoda</taxon>
        <taxon>Hexapoda</taxon>
        <taxon>Insecta</taxon>
        <taxon>Pterygota</taxon>
        <taxon>Neoptera</taxon>
        <taxon>Endopterygota</taxon>
        <taxon>Hymenoptera</taxon>
        <taxon>Apocrita</taxon>
        <taxon>Proctotrupomorpha</taxon>
        <taxon>Chalcidoidea</taxon>
        <taxon>Aphelinidae</taxon>
        <taxon>Aphelininae</taxon>
        <taxon>Eretmocerus</taxon>
    </lineage>
</organism>
<name>A0ACC2N3X0_9HYME</name>